<dbReference type="PANTHER" id="PTHR47935:SF1">
    <property type="entry name" value="PENTATRICOPEPTIDE REPEAT-CONTAINING PROTEIN MRL1, CHLOROPLASTIC"/>
    <property type="match status" value="1"/>
</dbReference>
<dbReference type="EMBL" id="CAWUPB010001184">
    <property type="protein sequence ID" value="CAK7350817.1"/>
    <property type="molecule type" value="Genomic_DNA"/>
</dbReference>
<name>A0AAV1SKN0_9ROSI</name>
<protein>
    <recommendedName>
        <fullName evidence="6">Pentatricopeptide repeat-containing protein</fullName>
    </recommendedName>
</protein>
<evidence type="ECO:0000313" key="4">
    <source>
        <dbReference type="EMBL" id="CAK7350817.1"/>
    </source>
</evidence>
<dbReference type="PROSITE" id="PS51375">
    <property type="entry name" value="PPR"/>
    <property type="match status" value="2"/>
</dbReference>
<organism evidence="4 5">
    <name type="scientific">Dovyalis caffra</name>
    <dbReference type="NCBI Taxonomy" id="77055"/>
    <lineage>
        <taxon>Eukaryota</taxon>
        <taxon>Viridiplantae</taxon>
        <taxon>Streptophyta</taxon>
        <taxon>Embryophyta</taxon>
        <taxon>Tracheophyta</taxon>
        <taxon>Spermatophyta</taxon>
        <taxon>Magnoliopsida</taxon>
        <taxon>eudicotyledons</taxon>
        <taxon>Gunneridae</taxon>
        <taxon>Pentapetalae</taxon>
        <taxon>rosids</taxon>
        <taxon>fabids</taxon>
        <taxon>Malpighiales</taxon>
        <taxon>Salicaceae</taxon>
        <taxon>Flacourtieae</taxon>
        <taxon>Dovyalis</taxon>
    </lineage>
</organism>
<keyword evidence="5" id="KW-1185">Reference proteome</keyword>
<dbReference type="InterPro" id="IPR011990">
    <property type="entry name" value="TPR-like_helical_dom_sf"/>
</dbReference>
<feature type="repeat" description="PPR" evidence="2">
    <location>
        <begin position="226"/>
        <end position="260"/>
    </location>
</feature>
<proteinExistence type="predicted"/>
<dbReference type="Pfam" id="PF01535">
    <property type="entry name" value="PPR"/>
    <property type="match status" value="2"/>
</dbReference>
<sequence>MKTSWQAQPQHHHQQRIQSSGRNVGYENGSLFRLQIMMKKGYLLDIMKEGLSIKVKTLKKEGDFQETRRENIQFRTTIRNGILSKEKDHPPEEFNAYNRLLREGRLAESVDLLENMERRGLLDMSKVYHAKFFKPIKEAFHFCKLVQIPSLSTFNMLISMCASSQDSEGQVAKAFGSNGIMSSKNVKPDRVVFNGVIAACGQSGALYCAFGVSAEMMAEAQPIDPDHITVGALLKACANAGQVDRAQELYNMVHEYNIKGTPEVYTIAVNGCSQTSDWESACRVYDDKARKGVVPSEAKTWQKGLELYGDIKSMKLKPTVTYLDLMLNDINGSSAYAKCFAVKCEKTWGYFAAGDVDQLPKALEALSEMKIWGLCPNTITYSILSVASKRKDDLVVGHMLLFQAIKDCAAPTLIMCKCIIGRPGLTGLLRNNCSWCHCCHQDALISVLWWMDLENTILSALSLLEEAASLGIIPCVSFKESPIVVDAKKLQIHIAESTIHRLQVSKSNVLFAS</sequence>
<dbReference type="InterPro" id="IPR053303">
    <property type="entry name" value="Chloroplast_PPR"/>
</dbReference>
<keyword evidence="1" id="KW-0677">Repeat</keyword>
<evidence type="ECO:0008006" key="6">
    <source>
        <dbReference type="Google" id="ProtNLM"/>
    </source>
</evidence>
<evidence type="ECO:0000256" key="1">
    <source>
        <dbReference type="ARBA" id="ARBA00022737"/>
    </source>
</evidence>
<reference evidence="4 5" key="1">
    <citation type="submission" date="2024-01" db="EMBL/GenBank/DDBJ databases">
        <authorList>
            <person name="Waweru B."/>
        </authorList>
    </citation>
    <scope>NUCLEOTIDE SEQUENCE [LARGE SCALE GENOMIC DNA]</scope>
</reference>
<dbReference type="Gene3D" id="1.25.40.10">
    <property type="entry name" value="Tetratricopeptide repeat domain"/>
    <property type="match status" value="1"/>
</dbReference>
<feature type="repeat" description="PPR" evidence="2">
    <location>
        <begin position="261"/>
        <end position="295"/>
    </location>
</feature>
<dbReference type="Proteomes" id="UP001314170">
    <property type="component" value="Unassembled WGS sequence"/>
</dbReference>
<gene>
    <name evidence="4" type="ORF">DCAF_LOCUS23542</name>
</gene>
<accession>A0AAV1SKN0</accession>
<comment type="caution">
    <text evidence="4">The sequence shown here is derived from an EMBL/GenBank/DDBJ whole genome shotgun (WGS) entry which is preliminary data.</text>
</comment>
<evidence type="ECO:0000256" key="2">
    <source>
        <dbReference type="PROSITE-ProRule" id="PRU00708"/>
    </source>
</evidence>
<feature type="region of interest" description="Disordered" evidence="3">
    <location>
        <begin position="1"/>
        <end position="22"/>
    </location>
</feature>
<dbReference type="PANTHER" id="PTHR47935">
    <property type="entry name" value="PENTATRICOPEPTIDE REPEAT-CONTAINING PROTEIN MRL1, CHLOROPLASTIC"/>
    <property type="match status" value="1"/>
</dbReference>
<evidence type="ECO:0000256" key="3">
    <source>
        <dbReference type="SAM" id="MobiDB-lite"/>
    </source>
</evidence>
<evidence type="ECO:0000313" key="5">
    <source>
        <dbReference type="Proteomes" id="UP001314170"/>
    </source>
</evidence>
<dbReference type="AlphaFoldDB" id="A0AAV1SKN0"/>
<dbReference type="InterPro" id="IPR002885">
    <property type="entry name" value="PPR_rpt"/>
</dbReference>